<name>A0A2P7B0L9_9HYPH</name>
<evidence type="ECO:0000313" key="2">
    <source>
        <dbReference type="Proteomes" id="UP000241158"/>
    </source>
</evidence>
<evidence type="ECO:0000313" key="1">
    <source>
        <dbReference type="EMBL" id="PSH60026.1"/>
    </source>
</evidence>
<proteinExistence type="predicted"/>
<dbReference type="Proteomes" id="UP000241158">
    <property type="component" value="Unassembled WGS sequence"/>
</dbReference>
<gene>
    <name evidence="1" type="ORF">CU100_04705</name>
</gene>
<protein>
    <submittedName>
        <fullName evidence="1">Uncharacterized protein</fullName>
    </submittedName>
</protein>
<keyword evidence="2" id="KW-1185">Reference proteome</keyword>
<reference evidence="2" key="1">
    <citation type="submission" date="2017-11" db="EMBL/GenBank/DDBJ databases">
        <authorList>
            <person name="Kuznetsova I."/>
            <person name="Sazanova A."/>
            <person name="Chirak E."/>
            <person name="Safronova V."/>
            <person name="Willems A."/>
        </authorList>
    </citation>
    <scope>NUCLEOTIDE SEQUENCE [LARGE SCALE GENOMIC DNA]</scope>
    <source>
        <strain evidence="2">PEPV15</strain>
    </source>
</reference>
<dbReference type="EMBL" id="PGGN01000001">
    <property type="protein sequence ID" value="PSH60026.1"/>
    <property type="molecule type" value="Genomic_DNA"/>
</dbReference>
<sequence length="90" mass="10020">MVAGGTTSLSVWVTAHWKEYIDADECVSIRWYTAIKPKPNLKFSTENAARLSRGEFTTSIFTSCLEPFWEAAGGGVQIELHVLNQCIIRA</sequence>
<dbReference type="AlphaFoldDB" id="A0A2P7B0L9"/>
<accession>A0A2P7B0L9</accession>
<comment type="caution">
    <text evidence="1">The sequence shown here is derived from an EMBL/GenBank/DDBJ whole genome shotgun (WGS) entry which is preliminary data.</text>
</comment>
<organism evidence="1 2">
    <name type="scientific">Phyllobacterium endophyticum</name>
    <dbReference type="NCBI Taxonomy" id="1149773"/>
    <lineage>
        <taxon>Bacteria</taxon>
        <taxon>Pseudomonadati</taxon>
        <taxon>Pseudomonadota</taxon>
        <taxon>Alphaproteobacteria</taxon>
        <taxon>Hyphomicrobiales</taxon>
        <taxon>Phyllobacteriaceae</taxon>
        <taxon>Phyllobacterium</taxon>
    </lineage>
</organism>